<dbReference type="STRING" id="1095778.SAMN04489842_2454"/>
<dbReference type="SUPFAM" id="SSF51905">
    <property type="entry name" value="FAD/NAD(P)-binding domain"/>
    <property type="match status" value="1"/>
</dbReference>
<dbReference type="EMBL" id="FNLC01000002">
    <property type="protein sequence ID" value="SDR13136.1"/>
    <property type="molecule type" value="Genomic_DNA"/>
</dbReference>
<keyword evidence="3" id="KW-1185">Reference proteome</keyword>
<sequence length="460" mass="50474">MTLSTVPSYDGERIPDRDGRAVVLGAGVAGLLAARVLADAFEAVTVIERDPLPDVAEPRRGVPQGNHVHVLLEGGRAAIDDLCPGFSDDVTASGGVITSGTEFRIYVQGDTLRTDHQSLHLATRALYEHTVRRRVASLEGVEMRSGCQFVDYVADGESTAVEGVTIRNRESDRERLVADLVVDATGRTSRTPEWLETHGYDRPPVDEVEIDIGYASTFVERPPDDRRGVSLEAEAPRTRGAFLVPVEGDRWLVNLHGVHGDHPPTDPDGFEAFAATLPFPIVSEILSDHPMTDGDVAFYPFPSNRRYRYEKLDRFPDGLVVVGDAIASFNPVNGQGMSVAALEALLLHHALVKTGRDGLELEFFDDAAAVVDVAWNLSVGGDLAFSQTEGELPRGAAAYDWYVNRLIRRAHTDVRLADVLWSVFMLERPPSVLFRPRVVWRAFGPIPGRGEKRIRQATDP</sequence>
<protein>
    <submittedName>
        <fullName evidence="2">Dehydrogenase (Flavoprotein)</fullName>
    </submittedName>
</protein>
<dbReference type="Pfam" id="PF01494">
    <property type="entry name" value="FAD_binding_3"/>
    <property type="match status" value="1"/>
</dbReference>
<reference evidence="3" key="1">
    <citation type="submission" date="2016-10" db="EMBL/GenBank/DDBJ databases">
        <authorList>
            <person name="Varghese N."/>
            <person name="Submissions S."/>
        </authorList>
    </citation>
    <scope>NUCLEOTIDE SEQUENCE [LARGE SCALE GENOMIC DNA]</scope>
    <source>
        <strain evidence="3">DSM 24767</strain>
    </source>
</reference>
<dbReference type="PANTHER" id="PTHR43422:SF3">
    <property type="entry name" value="THIAMINE THIAZOLE SYNTHASE"/>
    <property type="match status" value="1"/>
</dbReference>
<dbReference type="AlphaFoldDB" id="A0A1H1GJS7"/>
<dbReference type="OrthoDB" id="202449at2157"/>
<dbReference type="InterPro" id="IPR036188">
    <property type="entry name" value="FAD/NAD-bd_sf"/>
</dbReference>
<feature type="domain" description="FAD-binding" evidence="1">
    <location>
        <begin position="21"/>
        <end position="353"/>
    </location>
</feature>
<accession>A0A1H1GJS7</accession>
<dbReference type="InterPro" id="IPR002938">
    <property type="entry name" value="FAD-bd"/>
</dbReference>
<dbReference type="RefSeq" id="WP_090382055.1">
    <property type="nucleotide sequence ID" value="NZ_FNLC01000002.1"/>
</dbReference>
<gene>
    <name evidence="2" type="ORF">SAMN04489842_2454</name>
</gene>
<dbReference type="Proteomes" id="UP000198848">
    <property type="component" value="Unassembled WGS sequence"/>
</dbReference>
<evidence type="ECO:0000313" key="2">
    <source>
        <dbReference type="EMBL" id="SDR13136.1"/>
    </source>
</evidence>
<dbReference type="PANTHER" id="PTHR43422">
    <property type="entry name" value="THIAMINE THIAZOLE SYNTHASE"/>
    <property type="match status" value="1"/>
</dbReference>
<dbReference type="Gene3D" id="3.30.9.100">
    <property type="match status" value="1"/>
</dbReference>
<proteinExistence type="predicted"/>
<dbReference type="Gene3D" id="3.50.50.60">
    <property type="entry name" value="FAD/NAD(P)-binding domain"/>
    <property type="match status" value="1"/>
</dbReference>
<name>A0A1H1GJS7_NATTX</name>
<evidence type="ECO:0000259" key="1">
    <source>
        <dbReference type="Pfam" id="PF01494"/>
    </source>
</evidence>
<dbReference type="GO" id="GO:0071949">
    <property type="term" value="F:FAD binding"/>
    <property type="evidence" value="ECO:0007669"/>
    <property type="project" value="InterPro"/>
</dbReference>
<organism evidence="2 3">
    <name type="scientific">Natronobacterium texcoconense</name>
    <dbReference type="NCBI Taxonomy" id="1095778"/>
    <lineage>
        <taxon>Archaea</taxon>
        <taxon>Methanobacteriati</taxon>
        <taxon>Methanobacteriota</taxon>
        <taxon>Stenosarchaea group</taxon>
        <taxon>Halobacteria</taxon>
        <taxon>Halobacteriales</taxon>
        <taxon>Natrialbaceae</taxon>
        <taxon>Natronobacterium</taxon>
    </lineage>
</organism>
<dbReference type="PRINTS" id="PR00420">
    <property type="entry name" value="RNGMNOXGNASE"/>
</dbReference>
<evidence type="ECO:0000313" key="3">
    <source>
        <dbReference type="Proteomes" id="UP000198848"/>
    </source>
</evidence>